<feature type="domain" description="APO" evidence="1">
    <location>
        <begin position="83"/>
        <end position="165"/>
    </location>
</feature>
<organism evidence="2 3">
    <name type="scientific">Aristolochia fimbriata</name>
    <name type="common">White veined hardy Dutchman's pipe vine</name>
    <dbReference type="NCBI Taxonomy" id="158543"/>
    <lineage>
        <taxon>Eukaryota</taxon>
        <taxon>Viridiplantae</taxon>
        <taxon>Streptophyta</taxon>
        <taxon>Embryophyta</taxon>
        <taxon>Tracheophyta</taxon>
        <taxon>Spermatophyta</taxon>
        <taxon>Magnoliopsida</taxon>
        <taxon>Magnoliidae</taxon>
        <taxon>Piperales</taxon>
        <taxon>Aristolochiaceae</taxon>
        <taxon>Aristolochia</taxon>
    </lineage>
</organism>
<reference evidence="2 3" key="1">
    <citation type="submission" date="2021-07" db="EMBL/GenBank/DDBJ databases">
        <title>The Aristolochia fimbriata genome: insights into angiosperm evolution, floral development and chemical biosynthesis.</title>
        <authorList>
            <person name="Jiao Y."/>
        </authorList>
    </citation>
    <scope>NUCLEOTIDE SEQUENCE [LARGE SCALE GENOMIC DNA]</scope>
    <source>
        <strain evidence="2">IBCAS-2021</strain>
        <tissue evidence="2">Leaf</tissue>
    </source>
</reference>
<accession>A0AAV7DV90</accession>
<name>A0AAV7DV90_ARIFI</name>
<proteinExistence type="predicted"/>
<protein>
    <recommendedName>
        <fullName evidence="1">APO domain-containing protein</fullName>
    </recommendedName>
</protein>
<dbReference type="Proteomes" id="UP000825729">
    <property type="component" value="Unassembled WGS sequence"/>
</dbReference>
<dbReference type="PROSITE" id="PS51499">
    <property type="entry name" value="APO"/>
    <property type="match status" value="1"/>
</dbReference>
<dbReference type="EMBL" id="JAINDJ010000008">
    <property type="protein sequence ID" value="KAG9439397.1"/>
    <property type="molecule type" value="Genomic_DNA"/>
</dbReference>
<keyword evidence="3" id="KW-1185">Reference proteome</keyword>
<evidence type="ECO:0000259" key="1">
    <source>
        <dbReference type="PROSITE" id="PS51499"/>
    </source>
</evidence>
<evidence type="ECO:0000313" key="2">
    <source>
        <dbReference type="EMBL" id="KAG9439397.1"/>
    </source>
</evidence>
<dbReference type="Pfam" id="PF05634">
    <property type="entry name" value="APO_RNA-bind"/>
    <property type="match status" value="2"/>
</dbReference>
<gene>
    <name evidence="2" type="ORF">H6P81_019562</name>
</gene>
<sequence>MVLMKQIMVHIWQDVKNHVLQSRSYSSRIDWVKLRPLILKKIENRERGYIVKDLVPVAHDVFNARAQLVEGVSALLNVIPIKACEFCPEIHLGNSGHLIKTCNGRKHTSKNCAHTWIDGDLRDILVRVESFHRHNISQDGLKHGQFCRVPAVLELCSQAGLDIPDEILYAPDEIPENRSITASPAELRSVAQVTLEAWERLRLGVKKLLFVYPANTCEYCLDIRIGNRSQLHGVFKRKCLEKSHHWKRASVDTLVPPKVVWYTRPQDPSVLLDSGRGYYGRAPAVVGLCAQAGAWVPKTYFRMMKLKGFTLENAIRTGSSH</sequence>
<dbReference type="InterPro" id="IPR023342">
    <property type="entry name" value="APO_dom"/>
</dbReference>
<comment type="caution">
    <text evidence="2">The sequence shown here is derived from an EMBL/GenBank/DDBJ whole genome shotgun (WGS) entry which is preliminary data.</text>
</comment>
<evidence type="ECO:0000313" key="3">
    <source>
        <dbReference type="Proteomes" id="UP000825729"/>
    </source>
</evidence>
<dbReference type="AlphaFoldDB" id="A0AAV7DV90"/>
<dbReference type="GO" id="GO:0003723">
    <property type="term" value="F:RNA binding"/>
    <property type="evidence" value="ECO:0007669"/>
    <property type="project" value="InterPro"/>
</dbReference>